<name>A0A8S3YJ70_9EUPU</name>
<dbReference type="Proteomes" id="UP000678393">
    <property type="component" value="Unassembled WGS sequence"/>
</dbReference>
<evidence type="ECO:0000313" key="1">
    <source>
        <dbReference type="EMBL" id="CAG5116784.1"/>
    </source>
</evidence>
<dbReference type="EMBL" id="CAJHNH020000302">
    <property type="protein sequence ID" value="CAG5116784.1"/>
    <property type="molecule type" value="Genomic_DNA"/>
</dbReference>
<evidence type="ECO:0000313" key="2">
    <source>
        <dbReference type="Proteomes" id="UP000678393"/>
    </source>
</evidence>
<dbReference type="GO" id="GO:0043066">
    <property type="term" value="P:negative regulation of apoptotic process"/>
    <property type="evidence" value="ECO:0007669"/>
    <property type="project" value="InterPro"/>
</dbReference>
<proteinExistence type="predicted"/>
<gene>
    <name evidence="1" type="ORF">CUNI_LOCUS2342</name>
</gene>
<keyword evidence="2" id="KW-1185">Reference proteome</keyword>
<dbReference type="Pfam" id="PF06905">
    <property type="entry name" value="FAIM1"/>
    <property type="match status" value="1"/>
</dbReference>
<dbReference type="AlphaFoldDB" id="A0A8S3YJ70"/>
<protein>
    <submittedName>
        <fullName evidence="1">Uncharacterized protein</fullName>
    </submittedName>
</protein>
<sequence length="142" mass="15158">MSVILTACRNSKQKAIEKAGKKKAAKKREKREAAMTALTEKLAVSDLEGENNVKIWTFLLNGEPTSVVLHRDSLEVACNGDVVESTSDFCHCGAVIDFRVGSRKAQITSSPGSKPHDGLIFALAIEGSLVPDVYGEDIGAAV</sequence>
<dbReference type="InterPro" id="IPR010695">
    <property type="entry name" value="FAIM1"/>
</dbReference>
<accession>A0A8S3YJ70</accession>
<dbReference type="OrthoDB" id="6262731at2759"/>
<dbReference type="InterPro" id="IPR038513">
    <property type="entry name" value="FAIM1_dom_sf"/>
</dbReference>
<organism evidence="1 2">
    <name type="scientific">Candidula unifasciata</name>
    <dbReference type="NCBI Taxonomy" id="100452"/>
    <lineage>
        <taxon>Eukaryota</taxon>
        <taxon>Metazoa</taxon>
        <taxon>Spiralia</taxon>
        <taxon>Lophotrochozoa</taxon>
        <taxon>Mollusca</taxon>
        <taxon>Gastropoda</taxon>
        <taxon>Heterobranchia</taxon>
        <taxon>Euthyneura</taxon>
        <taxon>Panpulmonata</taxon>
        <taxon>Eupulmonata</taxon>
        <taxon>Stylommatophora</taxon>
        <taxon>Helicina</taxon>
        <taxon>Helicoidea</taxon>
        <taxon>Geomitridae</taxon>
        <taxon>Candidula</taxon>
    </lineage>
</organism>
<comment type="caution">
    <text evidence="1">The sequence shown here is derived from an EMBL/GenBank/DDBJ whole genome shotgun (WGS) entry which is preliminary data.</text>
</comment>
<reference evidence="1" key="1">
    <citation type="submission" date="2021-04" db="EMBL/GenBank/DDBJ databases">
        <authorList>
            <consortium name="Molecular Ecology Group"/>
        </authorList>
    </citation>
    <scope>NUCLEOTIDE SEQUENCE</scope>
</reference>
<dbReference type="Gene3D" id="2.40.128.180">
    <property type="match status" value="1"/>
</dbReference>